<dbReference type="EMBL" id="HBUF01340982">
    <property type="protein sequence ID" value="CAG6703395.1"/>
    <property type="molecule type" value="Transcribed_RNA"/>
</dbReference>
<dbReference type="EMBL" id="HBUF01211622">
    <property type="protein sequence ID" value="CAG6665736.1"/>
    <property type="molecule type" value="Transcribed_RNA"/>
</dbReference>
<dbReference type="EMBL" id="HBUF01680170">
    <property type="protein sequence ID" value="CAG6792187.1"/>
    <property type="molecule type" value="Transcribed_RNA"/>
</dbReference>
<protein>
    <submittedName>
        <fullName evidence="1">Uncharacterized protein</fullName>
    </submittedName>
</protein>
<accession>A0A8D8M277</accession>
<dbReference type="EMBL" id="HBUF01048188">
    <property type="protein sequence ID" value="CAG6620638.1"/>
    <property type="molecule type" value="Transcribed_RNA"/>
</dbReference>
<sequence length="103" mass="11161">MSLHMQLQVSVSRGTVTAQGTRERSVSQMDTKMFLHVPIIVGGIGASVADVLVFQHISSGHGRTKSTMFEQISQIGGNVSVTMAAFDVRRRDHLKVSVHNVAT</sequence>
<dbReference type="EMBL" id="HBUF01340985">
    <property type="protein sequence ID" value="CAG6703399.1"/>
    <property type="molecule type" value="Transcribed_RNA"/>
</dbReference>
<dbReference type="AlphaFoldDB" id="A0A8D8M277"/>
<dbReference type="EMBL" id="HBUF01340984">
    <property type="protein sequence ID" value="CAG6703398.1"/>
    <property type="molecule type" value="Transcribed_RNA"/>
</dbReference>
<reference evidence="1" key="1">
    <citation type="submission" date="2021-05" db="EMBL/GenBank/DDBJ databases">
        <authorList>
            <person name="Alioto T."/>
            <person name="Alioto T."/>
            <person name="Gomez Garrido J."/>
        </authorList>
    </citation>
    <scope>NUCLEOTIDE SEQUENCE</scope>
</reference>
<dbReference type="EMBL" id="HBUF01211621">
    <property type="protein sequence ID" value="CAG6665735.1"/>
    <property type="molecule type" value="Transcribed_RNA"/>
</dbReference>
<dbReference type="EMBL" id="HBUF01340983">
    <property type="protein sequence ID" value="CAG6703397.1"/>
    <property type="molecule type" value="Transcribed_RNA"/>
</dbReference>
<evidence type="ECO:0000313" key="1">
    <source>
        <dbReference type="EMBL" id="CAG6620640.1"/>
    </source>
</evidence>
<dbReference type="EMBL" id="HBUF01048190">
    <property type="protein sequence ID" value="CAG6620640.1"/>
    <property type="molecule type" value="Transcribed_RNA"/>
</dbReference>
<dbReference type="EMBL" id="HBUF01680171">
    <property type="protein sequence ID" value="CAG6792188.1"/>
    <property type="molecule type" value="Transcribed_RNA"/>
</dbReference>
<dbReference type="EMBL" id="HBUF01680172">
    <property type="protein sequence ID" value="CAG6792189.1"/>
    <property type="molecule type" value="Transcribed_RNA"/>
</dbReference>
<proteinExistence type="predicted"/>
<name>A0A8D8M277_9HEMI</name>
<dbReference type="EMBL" id="HBUF01048189">
    <property type="protein sequence ID" value="CAG6620639.1"/>
    <property type="molecule type" value="Transcribed_RNA"/>
</dbReference>
<organism evidence="1">
    <name type="scientific">Cacopsylla melanoneura</name>
    <dbReference type="NCBI Taxonomy" id="428564"/>
    <lineage>
        <taxon>Eukaryota</taxon>
        <taxon>Metazoa</taxon>
        <taxon>Ecdysozoa</taxon>
        <taxon>Arthropoda</taxon>
        <taxon>Hexapoda</taxon>
        <taxon>Insecta</taxon>
        <taxon>Pterygota</taxon>
        <taxon>Neoptera</taxon>
        <taxon>Paraneoptera</taxon>
        <taxon>Hemiptera</taxon>
        <taxon>Sternorrhyncha</taxon>
        <taxon>Psylloidea</taxon>
        <taxon>Psyllidae</taxon>
        <taxon>Psyllinae</taxon>
        <taxon>Cacopsylla</taxon>
    </lineage>
</organism>